<dbReference type="Gene3D" id="3.40.50.720">
    <property type="entry name" value="NAD(P)-binding Rossmann-like Domain"/>
    <property type="match status" value="2"/>
</dbReference>
<proteinExistence type="inferred from homology"/>
<dbReference type="PROSITE" id="PS00670">
    <property type="entry name" value="D_2_HYDROXYACID_DH_2"/>
    <property type="match status" value="1"/>
</dbReference>
<evidence type="ECO:0000313" key="7">
    <source>
        <dbReference type="EMBL" id="TLD97585.1"/>
    </source>
</evidence>
<comment type="caution">
    <text evidence="7">The sequence shown here is derived from an EMBL/GenBank/DDBJ whole genome shotgun (WGS) entry which is preliminary data.</text>
</comment>
<feature type="domain" description="D-isomer specific 2-hydroxyacid dehydrogenase catalytic" evidence="5">
    <location>
        <begin position="12"/>
        <end position="307"/>
    </location>
</feature>
<dbReference type="RefSeq" id="WP_034353731.1">
    <property type="nucleotide sequence ID" value="NZ_JRPR02000001.1"/>
</dbReference>
<sequence length="308" mass="33996">MNIVILDADTLGECDLSQIEALGDVVSYGFTESAQALERCREADIIITNKVILNEALLKQLNKLKLICITATGTNNVDLDYAAQRGIVVKNVAGYSTDSVAQHTLSLVLHFLAYLSYYDNYCKSGEWCESKVFAHIHSGMRELKGLQWGIIGFGNIGQEVARLAQCFGANVSYHSTSGKNTQQSITHKSLEQILSQSDIISIHAPLNTHTHNLINATNLPLLKDNCILINVGRGGIVNERDIAAFLRTKSMFFGTDVLENEPMKPNHPFLDKAIAPKILLTPHIAWAYEEARAKLLSLTAQNIREFLG</sequence>
<dbReference type="Pfam" id="PF00389">
    <property type="entry name" value="2-Hacid_dh"/>
    <property type="match status" value="1"/>
</dbReference>
<evidence type="ECO:0000259" key="5">
    <source>
        <dbReference type="Pfam" id="PF00389"/>
    </source>
</evidence>
<accession>A0A4U8TCC3</accession>
<name>A0A4U8TCC3_9HELI</name>
<dbReference type="STRING" id="1677920.LS71_03525"/>
<dbReference type="Proteomes" id="UP000029733">
    <property type="component" value="Unassembled WGS sequence"/>
</dbReference>
<dbReference type="InterPro" id="IPR036291">
    <property type="entry name" value="NAD(P)-bd_dom_sf"/>
</dbReference>
<reference evidence="7 8" key="1">
    <citation type="journal article" date="2014" name="Genome Announc.">
        <title>Draft genome sequences of eight enterohepatic helicobacter species isolated from both laboratory and wild rodents.</title>
        <authorList>
            <person name="Sheh A."/>
            <person name="Shen Z."/>
            <person name="Fox J.G."/>
        </authorList>
    </citation>
    <scope>NUCLEOTIDE SEQUENCE [LARGE SCALE GENOMIC DNA]</scope>
    <source>
        <strain evidence="7 8">MIT 09-6949</strain>
    </source>
</reference>
<evidence type="ECO:0000313" key="8">
    <source>
        <dbReference type="Proteomes" id="UP000029733"/>
    </source>
</evidence>
<feature type="domain" description="D-isomer specific 2-hydroxyacid dehydrogenase NAD-binding" evidence="6">
    <location>
        <begin position="106"/>
        <end position="285"/>
    </location>
</feature>
<keyword evidence="2 4" id="KW-0560">Oxidoreductase</keyword>
<dbReference type="InterPro" id="IPR006139">
    <property type="entry name" value="D-isomer_2_OHA_DH_cat_dom"/>
</dbReference>
<organism evidence="7 8">
    <name type="scientific">Helicobacter jaachi</name>
    <dbReference type="NCBI Taxonomy" id="1677920"/>
    <lineage>
        <taxon>Bacteria</taxon>
        <taxon>Pseudomonadati</taxon>
        <taxon>Campylobacterota</taxon>
        <taxon>Epsilonproteobacteria</taxon>
        <taxon>Campylobacterales</taxon>
        <taxon>Helicobacteraceae</taxon>
        <taxon>Helicobacter</taxon>
    </lineage>
</organism>
<dbReference type="SUPFAM" id="SSF52283">
    <property type="entry name" value="Formate/glycerate dehydrogenase catalytic domain-like"/>
    <property type="match status" value="1"/>
</dbReference>
<gene>
    <name evidence="7" type="ORF">LS71_002225</name>
</gene>
<evidence type="ECO:0000256" key="1">
    <source>
        <dbReference type="ARBA" id="ARBA00005854"/>
    </source>
</evidence>
<dbReference type="SUPFAM" id="SSF51735">
    <property type="entry name" value="NAD(P)-binding Rossmann-fold domains"/>
    <property type="match status" value="1"/>
</dbReference>
<dbReference type="OrthoDB" id="9805416at2"/>
<dbReference type="GO" id="GO:0016616">
    <property type="term" value="F:oxidoreductase activity, acting on the CH-OH group of donors, NAD or NADP as acceptor"/>
    <property type="evidence" value="ECO:0007669"/>
    <property type="project" value="InterPro"/>
</dbReference>
<dbReference type="InterPro" id="IPR029753">
    <property type="entry name" value="D-isomer_DH_CS"/>
</dbReference>
<evidence type="ECO:0000256" key="4">
    <source>
        <dbReference type="RuleBase" id="RU003719"/>
    </source>
</evidence>
<evidence type="ECO:0000256" key="3">
    <source>
        <dbReference type="ARBA" id="ARBA00023027"/>
    </source>
</evidence>
<keyword evidence="8" id="KW-1185">Reference proteome</keyword>
<comment type="similarity">
    <text evidence="1 4">Belongs to the D-isomer specific 2-hydroxyacid dehydrogenase family.</text>
</comment>
<keyword evidence="3" id="KW-0520">NAD</keyword>
<dbReference type="AlphaFoldDB" id="A0A4U8TCC3"/>
<dbReference type="Pfam" id="PF02826">
    <property type="entry name" value="2-Hacid_dh_C"/>
    <property type="match status" value="1"/>
</dbReference>
<dbReference type="EMBL" id="JRPR02000001">
    <property type="protein sequence ID" value="TLD97585.1"/>
    <property type="molecule type" value="Genomic_DNA"/>
</dbReference>
<dbReference type="PANTHER" id="PTHR43761:SF1">
    <property type="entry name" value="D-ISOMER SPECIFIC 2-HYDROXYACID DEHYDROGENASE CATALYTIC DOMAIN-CONTAINING PROTEIN-RELATED"/>
    <property type="match status" value="1"/>
</dbReference>
<dbReference type="GO" id="GO:0051287">
    <property type="term" value="F:NAD binding"/>
    <property type="evidence" value="ECO:0007669"/>
    <property type="project" value="InterPro"/>
</dbReference>
<protein>
    <submittedName>
        <fullName evidence="7">D-2-hydroxyacid dehydrogenase</fullName>
    </submittedName>
</protein>
<dbReference type="NCBIfam" id="NF006263">
    <property type="entry name" value="PRK08410.1"/>
    <property type="match status" value="1"/>
</dbReference>
<dbReference type="InterPro" id="IPR050418">
    <property type="entry name" value="D-iso_2-hydroxyacid_DH_PdxB"/>
</dbReference>
<dbReference type="PROSITE" id="PS00671">
    <property type="entry name" value="D_2_HYDROXYACID_DH_3"/>
    <property type="match status" value="1"/>
</dbReference>
<dbReference type="InterPro" id="IPR006140">
    <property type="entry name" value="D-isomer_DH_NAD-bd"/>
</dbReference>
<evidence type="ECO:0000259" key="6">
    <source>
        <dbReference type="Pfam" id="PF02826"/>
    </source>
</evidence>
<dbReference type="PANTHER" id="PTHR43761">
    <property type="entry name" value="D-ISOMER SPECIFIC 2-HYDROXYACID DEHYDROGENASE FAMILY PROTEIN (AFU_ORTHOLOGUE AFUA_1G13630)"/>
    <property type="match status" value="1"/>
</dbReference>
<evidence type="ECO:0000256" key="2">
    <source>
        <dbReference type="ARBA" id="ARBA00023002"/>
    </source>
</evidence>